<dbReference type="InterPro" id="IPR001750">
    <property type="entry name" value="ND/Mrp_TM"/>
</dbReference>
<keyword evidence="10" id="KW-1185">Reference proteome</keyword>
<feature type="transmembrane region" description="Helical" evidence="7">
    <location>
        <begin position="163"/>
        <end position="181"/>
    </location>
</feature>
<name>A0A7I9VN98_9BACT</name>
<feature type="transmembrane region" description="Helical" evidence="7">
    <location>
        <begin position="526"/>
        <end position="546"/>
    </location>
</feature>
<dbReference type="Pfam" id="PF00361">
    <property type="entry name" value="Proton_antipo_M"/>
    <property type="match status" value="1"/>
</dbReference>
<dbReference type="InterPro" id="IPR003918">
    <property type="entry name" value="NADH_UbQ_OxRdtase"/>
</dbReference>
<dbReference type="GO" id="GO:0016020">
    <property type="term" value="C:membrane"/>
    <property type="evidence" value="ECO:0007669"/>
    <property type="project" value="UniProtKB-SubCell"/>
</dbReference>
<feature type="transmembrane region" description="Helical" evidence="7">
    <location>
        <begin position="42"/>
        <end position="62"/>
    </location>
</feature>
<feature type="transmembrane region" description="Helical" evidence="7">
    <location>
        <begin position="376"/>
        <end position="395"/>
    </location>
</feature>
<evidence type="ECO:0000313" key="10">
    <source>
        <dbReference type="Proteomes" id="UP000503640"/>
    </source>
</evidence>
<dbReference type="GO" id="GO:0048039">
    <property type="term" value="F:ubiquinone binding"/>
    <property type="evidence" value="ECO:0007669"/>
    <property type="project" value="TreeGrafter"/>
</dbReference>
<keyword evidence="5 7" id="KW-0472">Membrane</keyword>
<accession>A0A7I9VN98</accession>
<feature type="transmembrane region" description="Helical" evidence="7">
    <location>
        <begin position="104"/>
        <end position="127"/>
    </location>
</feature>
<dbReference type="PANTHER" id="PTHR43507">
    <property type="entry name" value="NADH-UBIQUINONE OXIDOREDUCTASE CHAIN 4"/>
    <property type="match status" value="1"/>
</dbReference>
<keyword evidence="3 6" id="KW-0812">Transmembrane</keyword>
<dbReference type="AlphaFoldDB" id="A0A7I9VN98"/>
<dbReference type="PANTHER" id="PTHR43507:SF1">
    <property type="entry name" value="NADH-UBIQUINONE OXIDOREDUCTASE CHAIN 4"/>
    <property type="match status" value="1"/>
</dbReference>
<feature type="transmembrane region" description="Helical" evidence="7">
    <location>
        <begin position="346"/>
        <end position="369"/>
    </location>
</feature>
<organism evidence="9 10">
    <name type="scientific">Anaeromyxobacter diazotrophicus</name>
    <dbReference type="NCBI Taxonomy" id="2590199"/>
    <lineage>
        <taxon>Bacteria</taxon>
        <taxon>Pseudomonadati</taxon>
        <taxon>Myxococcota</taxon>
        <taxon>Myxococcia</taxon>
        <taxon>Myxococcales</taxon>
        <taxon>Cystobacterineae</taxon>
        <taxon>Anaeromyxobacteraceae</taxon>
        <taxon>Anaeromyxobacter</taxon>
    </lineage>
</organism>
<proteinExistence type="inferred from homology"/>
<feature type="transmembrane region" description="Helical" evidence="7">
    <location>
        <begin position="187"/>
        <end position="207"/>
    </location>
</feature>
<dbReference type="RefSeq" id="WP_176065913.1">
    <property type="nucleotide sequence ID" value="NZ_BJTG01000006.1"/>
</dbReference>
<gene>
    <name evidence="9" type="primary">ndhD</name>
    <name evidence="9" type="ORF">AMYX_26270</name>
</gene>
<dbReference type="GO" id="GO:0042773">
    <property type="term" value="P:ATP synthesis coupled electron transport"/>
    <property type="evidence" value="ECO:0007669"/>
    <property type="project" value="InterPro"/>
</dbReference>
<evidence type="ECO:0000256" key="4">
    <source>
        <dbReference type="ARBA" id="ARBA00022989"/>
    </source>
</evidence>
<keyword evidence="4 7" id="KW-1133">Transmembrane helix</keyword>
<evidence type="ECO:0000256" key="7">
    <source>
        <dbReference type="SAM" id="Phobius"/>
    </source>
</evidence>
<protein>
    <submittedName>
        <fullName evidence="9">Oxidoreductase</fullName>
    </submittedName>
</protein>
<sequence>MFGPTNVLAWATFLPLAGAVLIVLLSAVRFATGFQKRTLNQAARAIALAASGLSLVAAIYAWSFYDPHAAGMVVAGKETGVQLVQRAVWIRGFNVEWFVGVDGLSISMVLLSGLISFVATIGSMPWWSGAKDRELAGMFEEGDGHGAHAEDPHHPKHFSVRMVPGYMVMLLILQTGMMGTFVALDMFLFYVFWEVMLLPMYFLIGIWGGPRKEYAAIKFFLYTLAGSVLMLLAIIGVYYNSAGSALIDGTPTQHTFNLLELAAQGHAGQFASAGTILGFAFTKIVFVAFFIGFAIKIPMFPFHTWLPDAHVEAPTPISVILAGVLLKMGIYGILRFNFGILPDATRWAANAIALFGVINIVYAAFVCLAQKDIKKMIAYSSVSHMGFSLLGMAAMTPTAISGAVLNLFTHGIISPMLFLIVGVIYDRAHHREIERFGGLAQALPEYTAMMGLAFFASLGLPGLCGFISEFMVFSGSFPVFMTYTIISATSVIITAAYYLWAIHRMFLGKLNETYRGFPDLNWRERFMLYPLGAIAIVLGFYPQAILGSINGTLHALVQNVRL</sequence>
<dbReference type="Proteomes" id="UP000503640">
    <property type="component" value="Unassembled WGS sequence"/>
</dbReference>
<dbReference type="GO" id="GO:0008137">
    <property type="term" value="F:NADH dehydrogenase (ubiquinone) activity"/>
    <property type="evidence" value="ECO:0007669"/>
    <property type="project" value="InterPro"/>
</dbReference>
<feature type="transmembrane region" description="Helical" evidence="7">
    <location>
        <begin position="407"/>
        <end position="425"/>
    </location>
</feature>
<dbReference type="GO" id="GO:0012505">
    <property type="term" value="C:endomembrane system"/>
    <property type="evidence" value="ECO:0007669"/>
    <property type="project" value="UniProtKB-SubCell"/>
</dbReference>
<evidence type="ECO:0000256" key="6">
    <source>
        <dbReference type="RuleBase" id="RU000320"/>
    </source>
</evidence>
<feature type="transmembrane region" description="Helical" evidence="7">
    <location>
        <begin position="219"/>
        <end position="239"/>
    </location>
</feature>
<dbReference type="NCBIfam" id="TIGR01972">
    <property type="entry name" value="NDH_I_M"/>
    <property type="match status" value="1"/>
</dbReference>
<dbReference type="InterPro" id="IPR010227">
    <property type="entry name" value="NADH_Q_OxRdtase_chainM/4"/>
</dbReference>
<evidence type="ECO:0000256" key="3">
    <source>
        <dbReference type="ARBA" id="ARBA00022692"/>
    </source>
</evidence>
<feature type="transmembrane region" description="Helical" evidence="7">
    <location>
        <begin position="316"/>
        <end position="334"/>
    </location>
</feature>
<feature type="transmembrane region" description="Helical" evidence="7">
    <location>
        <begin position="276"/>
        <end position="295"/>
    </location>
</feature>
<dbReference type="GO" id="GO:0003954">
    <property type="term" value="F:NADH dehydrogenase activity"/>
    <property type="evidence" value="ECO:0007669"/>
    <property type="project" value="TreeGrafter"/>
</dbReference>
<comment type="similarity">
    <text evidence="2">Belongs to the complex I subunit 4 family.</text>
</comment>
<comment type="caution">
    <text evidence="9">The sequence shown here is derived from an EMBL/GenBank/DDBJ whole genome shotgun (WGS) entry which is preliminary data.</text>
</comment>
<comment type="subcellular location">
    <subcellularLocation>
        <location evidence="1">Endomembrane system</location>
        <topology evidence="1">Multi-pass membrane protein</topology>
    </subcellularLocation>
    <subcellularLocation>
        <location evidence="6">Membrane</location>
        <topology evidence="6">Multi-pass membrane protein</topology>
    </subcellularLocation>
</comment>
<dbReference type="PRINTS" id="PR01437">
    <property type="entry name" value="NUOXDRDTASE4"/>
</dbReference>
<feature type="transmembrane region" description="Helical" evidence="7">
    <location>
        <begin position="446"/>
        <end position="468"/>
    </location>
</feature>
<feature type="transmembrane region" description="Helical" evidence="7">
    <location>
        <begin position="6"/>
        <end position="30"/>
    </location>
</feature>
<feature type="domain" description="NADH:quinone oxidoreductase/Mrp antiporter transmembrane" evidence="8">
    <location>
        <begin position="183"/>
        <end position="491"/>
    </location>
</feature>
<dbReference type="GO" id="GO:0015990">
    <property type="term" value="P:electron transport coupled proton transport"/>
    <property type="evidence" value="ECO:0007669"/>
    <property type="project" value="TreeGrafter"/>
</dbReference>
<evidence type="ECO:0000256" key="1">
    <source>
        <dbReference type="ARBA" id="ARBA00004127"/>
    </source>
</evidence>
<evidence type="ECO:0000256" key="5">
    <source>
        <dbReference type="ARBA" id="ARBA00023136"/>
    </source>
</evidence>
<evidence type="ECO:0000259" key="8">
    <source>
        <dbReference type="Pfam" id="PF00361"/>
    </source>
</evidence>
<reference evidence="10" key="1">
    <citation type="journal article" date="2020" name="Appl. Environ. Microbiol.">
        <title>Diazotrophic Anaeromyxobacter Isolates from Soils.</title>
        <authorList>
            <person name="Masuda Y."/>
            <person name="Yamanaka H."/>
            <person name="Xu Z.X."/>
            <person name="Shiratori Y."/>
            <person name="Aono T."/>
            <person name="Amachi S."/>
            <person name="Senoo K."/>
            <person name="Itoh H."/>
        </authorList>
    </citation>
    <scope>NUCLEOTIDE SEQUENCE [LARGE SCALE GENOMIC DNA]</scope>
    <source>
        <strain evidence="10">R267</strain>
    </source>
</reference>
<evidence type="ECO:0000256" key="2">
    <source>
        <dbReference type="ARBA" id="ARBA00009025"/>
    </source>
</evidence>
<dbReference type="EMBL" id="BJTG01000006">
    <property type="protein sequence ID" value="GEJ57886.1"/>
    <property type="molecule type" value="Genomic_DNA"/>
</dbReference>
<evidence type="ECO:0000313" key="9">
    <source>
        <dbReference type="EMBL" id="GEJ57886.1"/>
    </source>
</evidence>
<feature type="transmembrane region" description="Helical" evidence="7">
    <location>
        <begin position="480"/>
        <end position="500"/>
    </location>
</feature>